<comment type="caution">
    <text evidence="5">The sequence shown here is derived from an EMBL/GenBank/DDBJ whole genome shotgun (WGS) entry which is preliminary data.</text>
</comment>
<dbReference type="CDD" id="cd07377">
    <property type="entry name" value="WHTH_GntR"/>
    <property type="match status" value="1"/>
</dbReference>
<dbReference type="PANTHER" id="PTHR43649:SF12">
    <property type="entry name" value="DIACETYLCHITOBIOSE BINDING PROTEIN DASA"/>
    <property type="match status" value="1"/>
</dbReference>
<evidence type="ECO:0000256" key="2">
    <source>
        <dbReference type="ARBA" id="ARBA00023125"/>
    </source>
</evidence>
<dbReference type="Pfam" id="PF00392">
    <property type="entry name" value="GntR"/>
    <property type="match status" value="1"/>
</dbReference>
<dbReference type="SMART" id="SM00345">
    <property type="entry name" value="HTH_GNTR"/>
    <property type="match status" value="1"/>
</dbReference>
<feature type="domain" description="HTH gntR-type" evidence="4">
    <location>
        <begin position="11"/>
        <end position="79"/>
    </location>
</feature>
<evidence type="ECO:0000256" key="3">
    <source>
        <dbReference type="ARBA" id="ARBA00023163"/>
    </source>
</evidence>
<organism evidence="5 6">
    <name type="scientific">Marinicrinis lubricantis</name>
    <dbReference type="NCBI Taxonomy" id="2086470"/>
    <lineage>
        <taxon>Bacteria</taxon>
        <taxon>Bacillati</taxon>
        <taxon>Bacillota</taxon>
        <taxon>Bacilli</taxon>
        <taxon>Bacillales</taxon>
        <taxon>Paenibacillaceae</taxon>
    </lineage>
</organism>
<evidence type="ECO:0000256" key="1">
    <source>
        <dbReference type="ARBA" id="ARBA00023015"/>
    </source>
</evidence>
<keyword evidence="6" id="KW-1185">Reference proteome</keyword>
<dbReference type="EMBL" id="JBHSQV010000010">
    <property type="protein sequence ID" value="MFC5985248.1"/>
    <property type="molecule type" value="Genomic_DNA"/>
</dbReference>
<dbReference type="PROSITE" id="PS50949">
    <property type="entry name" value="HTH_GNTR"/>
    <property type="match status" value="1"/>
</dbReference>
<dbReference type="Pfam" id="PF01547">
    <property type="entry name" value="SBP_bac_1"/>
    <property type="match status" value="1"/>
</dbReference>
<dbReference type="InterPro" id="IPR036390">
    <property type="entry name" value="WH_DNA-bd_sf"/>
</dbReference>
<keyword evidence="2" id="KW-0238">DNA-binding</keyword>
<dbReference type="SUPFAM" id="SSF46785">
    <property type="entry name" value="Winged helix' DNA-binding domain"/>
    <property type="match status" value="1"/>
</dbReference>
<keyword evidence="1" id="KW-0805">Transcription regulation</keyword>
<protein>
    <submittedName>
        <fullName evidence="5">Extracellular solute-binding protein</fullName>
    </submittedName>
</protein>
<dbReference type="SUPFAM" id="SSF53850">
    <property type="entry name" value="Periplasmic binding protein-like II"/>
    <property type="match status" value="1"/>
</dbReference>
<evidence type="ECO:0000259" key="4">
    <source>
        <dbReference type="PROSITE" id="PS50949"/>
    </source>
</evidence>
<name>A0ABW1IJN5_9BACL</name>
<dbReference type="RefSeq" id="WP_379891898.1">
    <property type="nucleotide sequence ID" value="NZ_CBCSCT010000003.1"/>
</dbReference>
<accession>A0ABW1IJN5</accession>
<keyword evidence="3" id="KW-0804">Transcription</keyword>
<dbReference type="InterPro" id="IPR036388">
    <property type="entry name" value="WH-like_DNA-bd_sf"/>
</dbReference>
<dbReference type="Gene3D" id="3.40.190.10">
    <property type="entry name" value="Periplasmic binding protein-like II"/>
    <property type="match status" value="1"/>
</dbReference>
<reference evidence="6" key="1">
    <citation type="journal article" date="2019" name="Int. J. Syst. Evol. Microbiol.">
        <title>The Global Catalogue of Microorganisms (GCM) 10K type strain sequencing project: providing services to taxonomists for standard genome sequencing and annotation.</title>
        <authorList>
            <consortium name="The Broad Institute Genomics Platform"/>
            <consortium name="The Broad Institute Genome Sequencing Center for Infectious Disease"/>
            <person name="Wu L."/>
            <person name="Ma J."/>
        </authorList>
    </citation>
    <scope>NUCLEOTIDE SEQUENCE [LARGE SCALE GENOMIC DNA]</scope>
    <source>
        <strain evidence="6">CCM 8749</strain>
    </source>
</reference>
<proteinExistence type="predicted"/>
<dbReference type="InterPro" id="IPR000524">
    <property type="entry name" value="Tscrpt_reg_HTH_GntR"/>
</dbReference>
<dbReference type="InterPro" id="IPR050490">
    <property type="entry name" value="Bact_solute-bd_prot1"/>
</dbReference>
<dbReference type="InterPro" id="IPR006059">
    <property type="entry name" value="SBP"/>
</dbReference>
<dbReference type="Proteomes" id="UP001596250">
    <property type="component" value="Unassembled WGS sequence"/>
</dbReference>
<gene>
    <name evidence="5" type="ORF">ACFPXP_02015</name>
</gene>
<dbReference type="PANTHER" id="PTHR43649">
    <property type="entry name" value="ARABINOSE-BINDING PROTEIN-RELATED"/>
    <property type="match status" value="1"/>
</dbReference>
<evidence type="ECO:0000313" key="5">
    <source>
        <dbReference type="EMBL" id="MFC5985248.1"/>
    </source>
</evidence>
<evidence type="ECO:0000313" key="6">
    <source>
        <dbReference type="Proteomes" id="UP001596250"/>
    </source>
</evidence>
<sequence>MQEKPSRTTFRERLDDMIHSLRDEIVTGKLKSGAFIPSLNQLSKRFKLSINSVQKGLEQLVSESLIERIPRVGIRVKDSAVPATVTISVGVYPSLINDIDLNQLIFHFQKSHPHIHIKTVPLPYLNYDEIVHYYIENEIVDVMAINHFNYNQLRSRHPDLSDLFEPLELESGVYPYLLPPFMEKQNQMFVHPITFSPVILCFNKQHFAECQAPVPAYNWKWTDFMACLEKLESQEKNRLSFYFYPSTTNRWPIFMLQSGIDFAAGDSNKGLWASERIMDSIQTCYDIIHRQNLFSLLLSENDFNVEKRFAEQQVSVMITSYFNLNKLRDAGPPFDIAPLPHVHVPKTLLLTIGLALIRRSKQKEAARAFMEYIASYEAQLHIRKHTYSIPALQQAAEWEGDEIGYRPAGFGIYREISDTFATLSDLNLSPERMEQLLSTMNLYWMGIQSKEALITQLSKL</sequence>
<dbReference type="Gene3D" id="1.10.10.10">
    <property type="entry name" value="Winged helix-like DNA-binding domain superfamily/Winged helix DNA-binding domain"/>
    <property type="match status" value="1"/>
</dbReference>